<proteinExistence type="predicted"/>
<sequence length="85" mass="9281">MLKLLDSKEKKTEDIDSLFRLLIEDRAHEFTANNSVDALSEEMETSNHETSCTANGPGHSHSTYAKFLSAASASLIGIPKTPIFA</sequence>
<name>A0ABD2ZRF7_9GENT</name>
<dbReference type="EMBL" id="JBJUIK010000007">
    <property type="protein sequence ID" value="KAL3522012.1"/>
    <property type="molecule type" value="Genomic_DNA"/>
</dbReference>
<dbReference type="Proteomes" id="UP001630127">
    <property type="component" value="Unassembled WGS sequence"/>
</dbReference>
<comment type="caution">
    <text evidence="1">The sequence shown here is derived from an EMBL/GenBank/DDBJ whole genome shotgun (WGS) entry which is preliminary data.</text>
</comment>
<organism evidence="1 2">
    <name type="scientific">Cinchona calisaya</name>
    <dbReference type="NCBI Taxonomy" id="153742"/>
    <lineage>
        <taxon>Eukaryota</taxon>
        <taxon>Viridiplantae</taxon>
        <taxon>Streptophyta</taxon>
        <taxon>Embryophyta</taxon>
        <taxon>Tracheophyta</taxon>
        <taxon>Spermatophyta</taxon>
        <taxon>Magnoliopsida</taxon>
        <taxon>eudicotyledons</taxon>
        <taxon>Gunneridae</taxon>
        <taxon>Pentapetalae</taxon>
        <taxon>asterids</taxon>
        <taxon>lamiids</taxon>
        <taxon>Gentianales</taxon>
        <taxon>Rubiaceae</taxon>
        <taxon>Cinchonoideae</taxon>
        <taxon>Cinchoneae</taxon>
        <taxon>Cinchona</taxon>
    </lineage>
</organism>
<evidence type="ECO:0000313" key="2">
    <source>
        <dbReference type="Proteomes" id="UP001630127"/>
    </source>
</evidence>
<evidence type="ECO:0000313" key="1">
    <source>
        <dbReference type="EMBL" id="KAL3522012.1"/>
    </source>
</evidence>
<gene>
    <name evidence="1" type="ORF">ACH5RR_014846</name>
</gene>
<protein>
    <submittedName>
        <fullName evidence="1">Uncharacterized protein</fullName>
    </submittedName>
</protein>
<reference evidence="1 2" key="1">
    <citation type="submission" date="2024-11" db="EMBL/GenBank/DDBJ databases">
        <title>A near-complete genome assembly of Cinchona calisaya.</title>
        <authorList>
            <person name="Lian D.C."/>
            <person name="Zhao X.W."/>
            <person name="Wei L."/>
        </authorList>
    </citation>
    <scope>NUCLEOTIDE SEQUENCE [LARGE SCALE GENOMIC DNA]</scope>
    <source>
        <tissue evidence="1">Nenye</tissue>
    </source>
</reference>
<dbReference type="AlphaFoldDB" id="A0ABD2ZRF7"/>
<keyword evidence="2" id="KW-1185">Reference proteome</keyword>
<accession>A0ABD2ZRF7</accession>